<feature type="compositionally biased region" description="Polar residues" evidence="1">
    <location>
        <begin position="1"/>
        <end position="14"/>
    </location>
</feature>
<accession>A0ABP0YT30</accession>
<proteinExistence type="predicted"/>
<keyword evidence="3" id="KW-1185">Reference proteome</keyword>
<protein>
    <submittedName>
        <fullName evidence="2">Uncharacterized protein</fullName>
    </submittedName>
</protein>
<name>A0ABP0YT30_9ROSI</name>
<organism evidence="2 3">
    <name type="scientific">Citrullus colocynthis</name>
    <name type="common">colocynth</name>
    <dbReference type="NCBI Taxonomy" id="252529"/>
    <lineage>
        <taxon>Eukaryota</taxon>
        <taxon>Viridiplantae</taxon>
        <taxon>Streptophyta</taxon>
        <taxon>Embryophyta</taxon>
        <taxon>Tracheophyta</taxon>
        <taxon>Spermatophyta</taxon>
        <taxon>Magnoliopsida</taxon>
        <taxon>eudicotyledons</taxon>
        <taxon>Gunneridae</taxon>
        <taxon>Pentapetalae</taxon>
        <taxon>rosids</taxon>
        <taxon>fabids</taxon>
        <taxon>Cucurbitales</taxon>
        <taxon>Cucurbitaceae</taxon>
        <taxon>Benincaseae</taxon>
        <taxon>Citrullus</taxon>
    </lineage>
</organism>
<evidence type="ECO:0000256" key="1">
    <source>
        <dbReference type="SAM" id="MobiDB-lite"/>
    </source>
</evidence>
<evidence type="ECO:0000313" key="3">
    <source>
        <dbReference type="Proteomes" id="UP001642487"/>
    </source>
</evidence>
<evidence type="ECO:0000313" key="2">
    <source>
        <dbReference type="EMBL" id="CAK9323672.1"/>
    </source>
</evidence>
<gene>
    <name evidence="2" type="ORF">CITCOLO1_LOCUS15869</name>
</gene>
<dbReference type="Proteomes" id="UP001642487">
    <property type="component" value="Chromosome 6"/>
</dbReference>
<feature type="region of interest" description="Disordered" evidence="1">
    <location>
        <begin position="1"/>
        <end position="54"/>
    </location>
</feature>
<sequence>MNTDGEQPPISASQIDRKPERAAELGGQKEFQPQSTAATAASPHCNGVKEELHRAETQPPIVCDSDHQILKHRRILVVI</sequence>
<dbReference type="EMBL" id="OZ021740">
    <property type="protein sequence ID" value="CAK9323672.1"/>
    <property type="molecule type" value="Genomic_DNA"/>
</dbReference>
<reference evidence="2 3" key="1">
    <citation type="submission" date="2024-03" db="EMBL/GenBank/DDBJ databases">
        <authorList>
            <person name="Gkanogiannis A."/>
            <person name="Becerra Lopez-Lavalle L."/>
        </authorList>
    </citation>
    <scope>NUCLEOTIDE SEQUENCE [LARGE SCALE GENOMIC DNA]</scope>
</reference>